<dbReference type="PROSITE" id="PS51257">
    <property type="entry name" value="PROKAR_LIPOPROTEIN"/>
    <property type="match status" value="1"/>
</dbReference>
<dbReference type="Proteomes" id="UP001464555">
    <property type="component" value="Unassembled WGS sequence"/>
</dbReference>
<protein>
    <submittedName>
        <fullName evidence="3">Uncharacterized protein</fullName>
    </submittedName>
</protein>
<keyword evidence="4" id="KW-1185">Reference proteome</keyword>
<feature type="chain" id="PRO_5046592010" evidence="2">
    <location>
        <begin position="24"/>
        <end position="161"/>
    </location>
</feature>
<accession>A0ABU9HT82</accession>
<feature type="compositionally biased region" description="Basic and acidic residues" evidence="1">
    <location>
        <begin position="29"/>
        <end position="38"/>
    </location>
</feature>
<dbReference type="RefSeq" id="WP_341695700.1">
    <property type="nucleotide sequence ID" value="NZ_JBBYHR010000002.1"/>
</dbReference>
<feature type="compositionally biased region" description="Low complexity" evidence="1">
    <location>
        <begin position="70"/>
        <end position="100"/>
    </location>
</feature>
<comment type="caution">
    <text evidence="3">The sequence shown here is derived from an EMBL/GenBank/DDBJ whole genome shotgun (WGS) entry which is preliminary data.</text>
</comment>
<evidence type="ECO:0000256" key="2">
    <source>
        <dbReference type="SAM" id="SignalP"/>
    </source>
</evidence>
<evidence type="ECO:0000313" key="4">
    <source>
        <dbReference type="Proteomes" id="UP001464555"/>
    </source>
</evidence>
<feature type="region of interest" description="Disordered" evidence="1">
    <location>
        <begin position="27"/>
        <end position="161"/>
    </location>
</feature>
<gene>
    <name evidence="3" type="ORF">AAEO56_03825</name>
</gene>
<evidence type="ECO:0000313" key="3">
    <source>
        <dbReference type="EMBL" id="MEL1243379.1"/>
    </source>
</evidence>
<proteinExistence type="predicted"/>
<reference evidence="3 4" key="1">
    <citation type="submission" date="2024-04" db="EMBL/GenBank/DDBJ databases">
        <title>Flavobacterium sp. DGU11 16S ribosomal RNA gene Genome sequencing and assembly.</title>
        <authorList>
            <person name="Park S."/>
        </authorList>
    </citation>
    <scope>NUCLEOTIDE SEQUENCE [LARGE SCALE GENOMIC DNA]</scope>
    <source>
        <strain evidence="3 4">DGU11</strain>
    </source>
</reference>
<name>A0ABU9HT82_9FLAO</name>
<feature type="compositionally biased region" description="Low complexity" evidence="1">
    <location>
        <begin position="39"/>
        <end position="60"/>
    </location>
</feature>
<keyword evidence="2" id="KW-0732">Signal</keyword>
<sequence length="161" mass="15937">MKKQTLIKSGVMASLLIAGMNLTTSCESCSRKDTHTETTKYVTDTDTVYVDSSSTDTGNSGTSGTGSGTGRSSSATGTSGSSSSGSPGSSSSGSSSTSSSNGKKLTQEEITDEVENSSKTARDANGKPINSGGTSGTGMGTGTGSTGNNSRVSKAEDQKGN</sequence>
<dbReference type="EMBL" id="JBBYHR010000002">
    <property type="protein sequence ID" value="MEL1243379.1"/>
    <property type="molecule type" value="Genomic_DNA"/>
</dbReference>
<feature type="signal peptide" evidence="2">
    <location>
        <begin position="1"/>
        <end position="23"/>
    </location>
</feature>
<evidence type="ECO:0000256" key="1">
    <source>
        <dbReference type="SAM" id="MobiDB-lite"/>
    </source>
</evidence>
<organism evidence="3 4">
    <name type="scientific">Flavobacterium arundinis</name>
    <dbReference type="NCBI Taxonomy" id="3139143"/>
    <lineage>
        <taxon>Bacteria</taxon>
        <taxon>Pseudomonadati</taxon>
        <taxon>Bacteroidota</taxon>
        <taxon>Flavobacteriia</taxon>
        <taxon>Flavobacteriales</taxon>
        <taxon>Flavobacteriaceae</taxon>
        <taxon>Flavobacterium</taxon>
    </lineage>
</organism>
<feature type="compositionally biased region" description="Gly residues" evidence="1">
    <location>
        <begin position="133"/>
        <end position="145"/>
    </location>
</feature>